<sequence>MKPWPSESCGSDDQEQLVEASPVVISKAKSSVLTASWSSATKGVAVVFLALFALVFFTSVRWIDGVPLALTKSGSAQALESNSPVTLTCGGNKSTCRASTTSRPPSPSLDDVASPSPSSCPDYFRWMHEDLRPWESAGITRELVSGARRFATFRLVILGGRVYVEKYRPAFQTRDVFTLWGILQLVSRYPGRVPDLDLMFNCDDTPVVKSAAYSSSPPPLVFRYCKNDETLDIVFPDWTFWGWSEINLKPWERMTEELKKGNERVKWRKRKPFAYWKGNPWVSDSRRDLIKCNVSKQQDWNARLFAQNWDSEARGGFKNSDMAAQCDYRYKIYVEGRAWSVSQKYILACNSPALFVTTHFHDFFSRGLVPGLHYWPIKEHSKCRSIKFAVDWGNKHQKEAEEMGKAGSRFVQEELKMERVYDYMLHLLIQYAKLLKYKPSIPEKSTELCSESMACPATGVAKKFLMESMVQSTRAAEPCELPPPFEAAELRGMLERKADAIKQVELWEKKG</sequence>
<feature type="domain" description="Glycosyl transferase CAP10" evidence="3">
    <location>
        <begin position="192"/>
        <end position="438"/>
    </location>
</feature>
<dbReference type="Pfam" id="PF05686">
    <property type="entry name" value="Glyco_transf_90"/>
    <property type="match status" value="1"/>
</dbReference>
<proteinExistence type="predicted"/>
<dbReference type="AlphaFoldDB" id="A0AAQ3QRS4"/>
<keyword evidence="2" id="KW-1133">Transmembrane helix</keyword>
<evidence type="ECO:0000256" key="1">
    <source>
        <dbReference type="SAM" id="MobiDB-lite"/>
    </source>
</evidence>
<keyword evidence="2" id="KW-0472">Membrane</keyword>
<name>A0AAQ3QRS4_9LILI</name>
<dbReference type="PANTHER" id="PTHR12203">
    <property type="entry name" value="KDEL LYS-ASP-GLU-LEU CONTAINING - RELATED"/>
    <property type="match status" value="1"/>
</dbReference>
<feature type="transmembrane region" description="Helical" evidence="2">
    <location>
        <begin position="43"/>
        <end position="63"/>
    </location>
</feature>
<evidence type="ECO:0000256" key="2">
    <source>
        <dbReference type="SAM" id="Phobius"/>
    </source>
</evidence>
<evidence type="ECO:0000313" key="5">
    <source>
        <dbReference type="Proteomes" id="UP001327560"/>
    </source>
</evidence>
<reference evidence="4 5" key="1">
    <citation type="submission" date="2023-10" db="EMBL/GenBank/DDBJ databases">
        <title>Chromosome-scale genome assembly provides insights into flower coloration mechanisms of Canna indica.</title>
        <authorList>
            <person name="Li C."/>
        </authorList>
    </citation>
    <scope>NUCLEOTIDE SEQUENCE [LARGE SCALE GENOMIC DNA]</scope>
    <source>
        <tissue evidence="4">Flower</tissue>
    </source>
</reference>
<keyword evidence="2" id="KW-0812">Transmembrane</keyword>
<dbReference type="SMART" id="SM00672">
    <property type="entry name" value="CAP10"/>
    <property type="match status" value="1"/>
</dbReference>
<dbReference type="InterPro" id="IPR006598">
    <property type="entry name" value="CAP10"/>
</dbReference>
<gene>
    <name evidence="4" type="ORF">Cni_G27018</name>
</gene>
<accession>A0AAQ3QRS4</accession>
<feature type="region of interest" description="Disordered" evidence="1">
    <location>
        <begin position="90"/>
        <end position="116"/>
    </location>
</feature>
<evidence type="ECO:0000259" key="3">
    <source>
        <dbReference type="SMART" id="SM00672"/>
    </source>
</evidence>
<feature type="compositionally biased region" description="Low complexity" evidence="1">
    <location>
        <begin position="94"/>
        <end position="103"/>
    </location>
</feature>
<dbReference type="Proteomes" id="UP001327560">
    <property type="component" value="Chromosome 8"/>
</dbReference>
<organism evidence="4 5">
    <name type="scientific">Canna indica</name>
    <name type="common">Indian-shot</name>
    <dbReference type="NCBI Taxonomy" id="4628"/>
    <lineage>
        <taxon>Eukaryota</taxon>
        <taxon>Viridiplantae</taxon>
        <taxon>Streptophyta</taxon>
        <taxon>Embryophyta</taxon>
        <taxon>Tracheophyta</taxon>
        <taxon>Spermatophyta</taxon>
        <taxon>Magnoliopsida</taxon>
        <taxon>Liliopsida</taxon>
        <taxon>Zingiberales</taxon>
        <taxon>Cannaceae</taxon>
        <taxon>Canna</taxon>
    </lineage>
</organism>
<dbReference type="EMBL" id="CP136897">
    <property type="protein sequence ID" value="WOL18225.1"/>
    <property type="molecule type" value="Genomic_DNA"/>
</dbReference>
<evidence type="ECO:0000313" key="4">
    <source>
        <dbReference type="EMBL" id="WOL18225.1"/>
    </source>
</evidence>
<dbReference type="PANTHER" id="PTHR12203:SF105">
    <property type="entry name" value="OS08G0101800 PROTEIN"/>
    <property type="match status" value="1"/>
</dbReference>
<keyword evidence="5" id="KW-1185">Reference proteome</keyword>
<protein>
    <submittedName>
        <fullName evidence="4">O-glucosyltransferase</fullName>
    </submittedName>
</protein>
<dbReference type="InterPro" id="IPR051091">
    <property type="entry name" value="O-Glucosyltr/Glycosyltrsf_90"/>
</dbReference>